<dbReference type="RefSeq" id="XP_013276241.1">
    <property type="nucleotide sequence ID" value="XM_013420787.1"/>
</dbReference>
<dbReference type="HOGENOM" id="CLU_070882_2_0_1"/>
<reference evidence="4 5" key="1">
    <citation type="submission" date="2015-01" db="EMBL/GenBank/DDBJ databases">
        <title>The Genome Sequence of Rhinocladiella mackenzie CBS 650.93.</title>
        <authorList>
            <consortium name="The Broad Institute Genomics Platform"/>
            <person name="Cuomo C."/>
            <person name="de Hoog S."/>
            <person name="Gorbushina A."/>
            <person name="Stielow B."/>
            <person name="Teixiera M."/>
            <person name="Abouelleil A."/>
            <person name="Chapman S.B."/>
            <person name="Priest M."/>
            <person name="Young S.K."/>
            <person name="Wortman J."/>
            <person name="Nusbaum C."/>
            <person name="Birren B."/>
        </authorList>
    </citation>
    <scope>NUCLEOTIDE SEQUENCE [LARGE SCALE GENOMIC DNA]</scope>
    <source>
        <strain evidence="4 5">CBS 650.93</strain>
    </source>
</reference>
<protein>
    <submittedName>
        <fullName evidence="4">Uncharacterized protein</fullName>
    </submittedName>
</protein>
<dbReference type="VEuPathDB" id="FungiDB:Z518_00183"/>
<dbReference type="PANTHER" id="PTHR36855">
    <property type="entry name" value="CHROMOSOME 10, WHOLE GENOME SHOTGUN SEQUENCE"/>
    <property type="match status" value="1"/>
</dbReference>
<accession>A0A0D2JI99</accession>
<organism evidence="4 5">
    <name type="scientific">Rhinocladiella mackenziei CBS 650.93</name>
    <dbReference type="NCBI Taxonomy" id="1442369"/>
    <lineage>
        <taxon>Eukaryota</taxon>
        <taxon>Fungi</taxon>
        <taxon>Dikarya</taxon>
        <taxon>Ascomycota</taxon>
        <taxon>Pezizomycotina</taxon>
        <taxon>Eurotiomycetes</taxon>
        <taxon>Chaetothyriomycetidae</taxon>
        <taxon>Chaetothyriales</taxon>
        <taxon>Herpotrichiellaceae</taxon>
        <taxon>Rhinocladiella</taxon>
    </lineage>
</organism>
<evidence type="ECO:0000313" key="5">
    <source>
        <dbReference type="Proteomes" id="UP000053617"/>
    </source>
</evidence>
<feature type="domain" description="Peroxisomal membrane protein PEX14-like KPWE" evidence="2">
    <location>
        <begin position="134"/>
        <end position="182"/>
    </location>
</feature>
<keyword evidence="5" id="KW-1185">Reference proteome</keyword>
<evidence type="ECO:0000313" key="4">
    <source>
        <dbReference type="EMBL" id="KIX09105.1"/>
    </source>
</evidence>
<feature type="domain" description="PEX14-like helix-turn-helix" evidence="3">
    <location>
        <begin position="23"/>
        <end position="97"/>
    </location>
</feature>
<proteinExistence type="predicted"/>
<evidence type="ECO:0000259" key="3">
    <source>
        <dbReference type="Pfam" id="PF25871"/>
    </source>
</evidence>
<dbReference type="PANTHER" id="PTHR36855:SF1">
    <property type="entry name" value="PEROXISOME MEMBRANE ANCHOR PROTEIN PEX14P N-TERMINAL DOMAIN-CONTAINING PROTEIN"/>
    <property type="match status" value="1"/>
</dbReference>
<dbReference type="STRING" id="1442369.A0A0D2JI99"/>
<dbReference type="OrthoDB" id="9936937at2759"/>
<feature type="compositionally biased region" description="Low complexity" evidence="1">
    <location>
        <begin position="103"/>
        <end position="132"/>
    </location>
</feature>
<feature type="region of interest" description="Disordered" evidence="1">
    <location>
        <begin position="157"/>
        <end position="224"/>
    </location>
</feature>
<feature type="compositionally biased region" description="Polar residues" evidence="1">
    <location>
        <begin position="91"/>
        <end position="102"/>
    </location>
</feature>
<dbReference type="Pfam" id="PF17733">
    <property type="entry name" value="KPWE_dom"/>
    <property type="match status" value="1"/>
</dbReference>
<sequence length="244" mass="26076">MTSLNTPNEASTVPEANSAPTIESVYRSLATYSFGTDQEYQAGLATILGHPETPVTQEELAEKSDLILQAQCFFFSRKYNLPPVDPSAYSSWLRSHPQPQNQSAATAPSSITSTDTSPAGSTSTSTSTSNTEPPYPTSFAAIVDLITRNIPVPGIEEIPNTVLEPGSSKVDKTPRRKKPWEKDTDAEPSQEASNSSASRGETGQDKNKAETEVIDVNGYKETGQGVVNILKPNAVPDSGLLGKD</sequence>
<dbReference type="GeneID" id="25288254"/>
<dbReference type="Pfam" id="PF25871">
    <property type="entry name" value="HTH_76"/>
    <property type="match status" value="1"/>
</dbReference>
<gene>
    <name evidence="4" type="ORF">Z518_00183</name>
</gene>
<name>A0A0D2JI99_9EURO</name>
<evidence type="ECO:0000256" key="1">
    <source>
        <dbReference type="SAM" id="MobiDB-lite"/>
    </source>
</evidence>
<evidence type="ECO:0000259" key="2">
    <source>
        <dbReference type="Pfam" id="PF17733"/>
    </source>
</evidence>
<feature type="region of interest" description="Disordered" evidence="1">
    <location>
        <begin position="91"/>
        <end position="136"/>
    </location>
</feature>
<dbReference type="Proteomes" id="UP000053617">
    <property type="component" value="Unassembled WGS sequence"/>
</dbReference>
<feature type="compositionally biased region" description="Basic and acidic residues" evidence="1">
    <location>
        <begin position="202"/>
        <end position="211"/>
    </location>
</feature>
<feature type="compositionally biased region" description="Polar residues" evidence="1">
    <location>
        <begin position="190"/>
        <end position="201"/>
    </location>
</feature>
<dbReference type="InterPro" id="IPR040554">
    <property type="entry name" value="KPWE_PEX14_dom"/>
</dbReference>
<dbReference type="AlphaFoldDB" id="A0A0D2JI99"/>
<dbReference type="InterPro" id="IPR058841">
    <property type="entry name" value="HTH_76"/>
</dbReference>
<dbReference type="EMBL" id="KN847475">
    <property type="protein sequence ID" value="KIX09105.1"/>
    <property type="molecule type" value="Genomic_DNA"/>
</dbReference>